<feature type="transmembrane region" description="Helical" evidence="1">
    <location>
        <begin position="87"/>
        <end position="109"/>
    </location>
</feature>
<protein>
    <submittedName>
        <fullName evidence="2">Uncharacterized protein</fullName>
    </submittedName>
</protein>
<dbReference type="PROSITE" id="PS51257">
    <property type="entry name" value="PROKAR_LIPOPROTEIN"/>
    <property type="match status" value="1"/>
</dbReference>
<reference evidence="3" key="1">
    <citation type="submission" date="2015-09" db="EMBL/GenBank/DDBJ databases">
        <authorList>
            <person name="Daims H."/>
        </authorList>
    </citation>
    <scope>NUCLEOTIDE SEQUENCE [LARGE SCALE GENOMIC DNA]</scope>
</reference>
<feature type="transmembrane region" description="Helical" evidence="1">
    <location>
        <begin position="64"/>
        <end position="81"/>
    </location>
</feature>
<evidence type="ECO:0000313" key="2">
    <source>
        <dbReference type="EMBL" id="CUQ65623.1"/>
    </source>
</evidence>
<keyword evidence="3" id="KW-1185">Reference proteome</keyword>
<sequence>MTWRDPPYVPFGASFLGGLLACLAVSMATGRREAWDSGAYFSVGIPIMCVVIFVIAYRFPDRPWRWVLSMAAGQALALAMAGNSLSLWPLSLVAITILSVPQFIVGSWAGKLAIRKNGG</sequence>
<keyword evidence="1" id="KW-0812">Transmembrane</keyword>
<dbReference type="AlphaFoldDB" id="A0A0S4KMN0"/>
<dbReference type="Proteomes" id="UP000066284">
    <property type="component" value="Chromosome 1"/>
</dbReference>
<dbReference type="EMBL" id="LN885086">
    <property type="protein sequence ID" value="CUQ65623.1"/>
    <property type="molecule type" value="Genomic_DNA"/>
</dbReference>
<accession>A0A0S4KMN0</accession>
<keyword evidence="1" id="KW-0472">Membrane</keyword>
<name>A0A0S4KMN0_9BACT</name>
<proteinExistence type="predicted"/>
<organism evidence="2 3">
    <name type="scientific">Candidatus Nitrospira inopinata</name>
    <dbReference type="NCBI Taxonomy" id="1715989"/>
    <lineage>
        <taxon>Bacteria</taxon>
        <taxon>Pseudomonadati</taxon>
        <taxon>Nitrospirota</taxon>
        <taxon>Nitrospiria</taxon>
        <taxon>Nitrospirales</taxon>
        <taxon>Nitrospiraceae</taxon>
        <taxon>Nitrospira</taxon>
    </lineage>
</organism>
<keyword evidence="1" id="KW-1133">Transmembrane helix</keyword>
<dbReference type="OrthoDB" id="9780160at2"/>
<dbReference type="RefSeq" id="WP_062483132.1">
    <property type="nucleotide sequence ID" value="NZ_LN885086.1"/>
</dbReference>
<evidence type="ECO:0000256" key="1">
    <source>
        <dbReference type="SAM" id="Phobius"/>
    </source>
</evidence>
<dbReference type="KEGG" id="nio:NITINOP_0648"/>
<feature type="transmembrane region" description="Helical" evidence="1">
    <location>
        <begin position="38"/>
        <end position="57"/>
    </location>
</feature>
<gene>
    <name evidence="2" type="ORF">NITINOP_0648</name>
</gene>
<evidence type="ECO:0000313" key="3">
    <source>
        <dbReference type="Proteomes" id="UP000066284"/>
    </source>
</evidence>